<accession>T1J194</accession>
<proteinExistence type="predicted"/>
<dbReference type="InterPro" id="IPR050989">
    <property type="entry name" value="Rap1_Ran_GAP"/>
</dbReference>
<dbReference type="InterPro" id="IPR035974">
    <property type="entry name" value="Rap/Ran-GAP_sf"/>
</dbReference>
<dbReference type="PANTHER" id="PTHR15711">
    <property type="entry name" value="RAP GTPASE-ACTIVATING PROTEIN"/>
    <property type="match status" value="1"/>
</dbReference>
<evidence type="ECO:0008006" key="7">
    <source>
        <dbReference type="Google" id="ProtNLM"/>
    </source>
</evidence>
<evidence type="ECO:0000259" key="3">
    <source>
        <dbReference type="PROSITE" id="PS50085"/>
    </source>
</evidence>
<dbReference type="OMA" id="FEGYSER"/>
<dbReference type="SMART" id="SM00036">
    <property type="entry name" value="CNH"/>
    <property type="match status" value="1"/>
</dbReference>
<dbReference type="InterPro" id="IPR001180">
    <property type="entry name" value="CNH_dom"/>
</dbReference>
<feature type="domain" description="Rap-GAP" evidence="3">
    <location>
        <begin position="36"/>
        <end position="246"/>
    </location>
</feature>
<dbReference type="Pfam" id="PF00780">
    <property type="entry name" value="CNH"/>
    <property type="match status" value="1"/>
</dbReference>
<dbReference type="FunFam" id="3.40.50.11210:FF:000001">
    <property type="entry name" value="Ral GTPase-activating protein subunit alpha-1 isoform 1"/>
    <property type="match status" value="1"/>
</dbReference>
<dbReference type="GO" id="GO:0051056">
    <property type="term" value="P:regulation of small GTPase mediated signal transduction"/>
    <property type="evidence" value="ECO:0007669"/>
    <property type="project" value="InterPro"/>
</dbReference>
<dbReference type="eggNOG" id="KOG3686">
    <property type="taxonomic scope" value="Eukaryota"/>
</dbReference>
<feature type="region of interest" description="Disordered" evidence="2">
    <location>
        <begin position="694"/>
        <end position="795"/>
    </location>
</feature>
<keyword evidence="6" id="KW-1185">Reference proteome</keyword>
<evidence type="ECO:0000256" key="1">
    <source>
        <dbReference type="ARBA" id="ARBA00022468"/>
    </source>
</evidence>
<dbReference type="PROSITE" id="PS50219">
    <property type="entry name" value="CNH"/>
    <property type="match status" value="1"/>
</dbReference>
<dbReference type="STRING" id="126957.T1J194"/>
<dbReference type="HOGENOM" id="CLU_008685_0_0_1"/>
<dbReference type="SUPFAM" id="SSF111347">
    <property type="entry name" value="Rap/Ran-GAP"/>
    <property type="match status" value="1"/>
</dbReference>
<evidence type="ECO:0000259" key="4">
    <source>
        <dbReference type="PROSITE" id="PS50219"/>
    </source>
</evidence>
<name>T1J194_STRMM</name>
<feature type="domain" description="CNH" evidence="4">
    <location>
        <begin position="326"/>
        <end position="629"/>
    </location>
</feature>
<evidence type="ECO:0000313" key="6">
    <source>
        <dbReference type="Proteomes" id="UP000014500"/>
    </source>
</evidence>
<dbReference type="PANTHER" id="PTHR15711:SF62">
    <property type="entry name" value="GTPASE-ACTIVATING RAP_RAN-GAP DOMAIN-LIKE PROTEIN 3"/>
    <property type="match status" value="1"/>
</dbReference>
<dbReference type="EnsemblMetazoa" id="SMAR007311-RA">
    <property type="protein sequence ID" value="SMAR007311-PA"/>
    <property type="gene ID" value="SMAR007311"/>
</dbReference>
<feature type="region of interest" description="Disordered" evidence="2">
    <location>
        <begin position="649"/>
        <end position="676"/>
    </location>
</feature>
<evidence type="ECO:0000256" key="2">
    <source>
        <dbReference type="SAM" id="MobiDB-lite"/>
    </source>
</evidence>
<keyword evidence="1" id="KW-0343">GTPase activation</keyword>
<dbReference type="PROSITE" id="PS50085">
    <property type="entry name" value="RAPGAP"/>
    <property type="match status" value="1"/>
</dbReference>
<dbReference type="PhylomeDB" id="T1J194"/>
<sequence>MIICIHPISDFINFSNMDKLEKGPKEVFAPEIQKDLLLLEEQEGSVNFKFGILYVHGGQTVDDEMYSNENGSVEFDKFINLLGDRVKLKGWDKYRGGLDVKGDMTGQYSTYTIYEGHEIMFHISTLLPYSRDNKQQVERKRHIGNDIVNIIFIDGEYDDIAPFKPAMVRSQFTHVFAVVTYNSNDDSYRLAVYSEESVPLFGPTLPSKPVFHNPQEFREFLIKATFNTPIFAQKRERTLEMLIKDLYTEYTAESKTTTTIMLNRRALSDVLPDAPRGSRRKEEARQVEFALKLDTIVKGDAPTSLATTSLFKREPWEPQCFYPDFPCDIVCGDSLNESKLILATENGIYIADDSHIEGMNHRLIFDKTVVVKQLNVVEAHGILLFRMDKGRDCKVCVFRLSDFEGNNNIHLVRNRNDLKDHKLERSRGCHLYAISRPGGSHLRMVVAVGRKLLLLQWRHSAAWTAWCPSSDTDTVEGFQFIRELPVAEQPVLLTLVDSSTPGGDNQICVGYKHQFDLINEKNGDTLRLFQADGSKLIHLVTAIDVYEDDEAELLLCYNHTCHFQKLSEDNSTEFDFSWNSVPEAIVCAFPYILAFTSDSIEIRLVINGNLVHTMVMPTLRLITSKNDIYFATTAPEFIQMTRERVKVDKLERDPSLSPPPSPLYHQISGFTTPTSQESKPFRIYKIAFENLTGVMSAEQRPPTPQPGKENNRTSTQTDFPSKTMHLRVVERPEGGSRSGPSSPTPGHSHVSLLSHVPPSPQQRGLSKEGTCSPDSDSGLGKSLGPTPPASPPLCRVDGVLHSNHYSRKENYQKALRQRQTAVYNWTEDSSDED</sequence>
<dbReference type="Proteomes" id="UP000014500">
    <property type="component" value="Unassembled WGS sequence"/>
</dbReference>
<reference evidence="5" key="2">
    <citation type="submission" date="2015-02" db="UniProtKB">
        <authorList>
            <consortium name="EnsemblMetazoa"/>
        </authorList>
    </citation>
    <scope>IDENTIFICATION</scope>
</reference>
<evidence type="ECO:0000313" key="5">
    <source>
        <dbReference type="EnsemblMetazoa" id="SMAR007311-PA"/>
    </source>
</evidence>
<dbReference type="Pfam" id="PF02145">
    <property type="entry name" value="Rap_GAP"/>
    <property type="match status" value="1"/>
</dbReference>
<reference evidence="6" key="1">
    <citation type="submission" date="2011-05" db="EMBL/GenBank/DDBJ databases">
        <authorList>
            <person name="Richards S.R."/>
            <person name="Qu J."/>
            <person name="Jiang H."/>
            <person name="Jhangiani S.N."/>
            <person name="Agravi P."/>
            <person name="Goodspeed R."/>
            <person name="Gross S."/>
            <person name="Mandapat C."/>
            <person name="Jackson L."/>
            <person name="Mathew T."/>
            <person name="Pu L."/>
            <person name="Thornton R."/>
            <person name="Saada N."/>
            <person name="Wilczek-Boney K.B."/>
            <person name="Lee S."/>
            <person name="Kovar C."/>
            <person name="Wu Y."/>
            <person name="Scherer S.E."/>
            <person name="Worley K.C."/>
            <person name="Muzny D.M."/>
            <person name="Gibbs R."/>
        </authorList>
    </citation>
    <scope>NUCLEOTIDE SEQUENCE</scope>
    <source>
        <strain evidence="6">Brora</strain>
    </source>
</reference>
<dbReference type="InterPro" id="IPR000331">
    <property type="entry name" value="Rap/Ran_GAP_dom"/>
</dbReference>
<protein>
    <recommendedName>
        <fullName evidence="7">Rap-GAP domain-containing protein</fullName>
    </recommendedName>
</protein>
<dbReference type="GO" id="GO:0005096">
    <property type="term" value="F:GTPase activator activity"/>
    <property type="evidence" value="ECO:0007669"/>
    <property type="project" value="UniProtKB-KW"/>
</dbReference>
<dbReference type="EMBL" id="JH431781">
    <property type="status" value="NOT_ANNOTATED_CDS"/>
    <property type="molecule type" value="Genomic_DNA"/>
</dbReference>
<organism evidence="5 6">
    <name type="scientific">Strigamia maritima</name>
    <name type="common">European centipede</name>
    <name type="synonym">Geophilus maritimus</name>
    <dbReference type="NCBI Taxonomy" id="126957"/>
    <lineage>
        <taxon>Eukaryota</taxon>
        <taxon>Metazoa</taxon>
        <taxon>Ecdysozoa</taxon>
        <taxon>Arthropoda</taxon>
        <taxon>Myriapoda</taxon>
        <taxon>Chilopoda</taxon>
        <taxon>Pleurostigmophora</taxon>
        <taxon>Geophilomorpha</taxon>
        <taxon>Linotaeniidae</taxon>
        <taxon>Strigamia</taxon>
    </lineage>
</organism>
<dbReference type="Gene3D" id="3.40.50.11210">
    <property type="entry name" value="Rap/Ran-GAP"/>
    <property type="match status" value="1"/>
</dbReference>
<dbReference type="AlphaFoldDB" id="T1J194"/>